<keyword evidence="1" id="KW-0812">Transmembrane</keyword>
<organism evidence="4 5">
    <name type="scientific">Cherax quadricarinatus</name>
    <name type="common">Australian red claw crayfish</name>
    <dbReference type="NCBI Taxonomy" id="27406"/>
    <lineage>
        <taxon>Eukaryota</taxon>
        <taxon>Metazoa</taxon>
        <taxon>Ecdysozoa</taxon>
        <taxon>Arthropoda</taxon>
        <taxon>Crustacea</taxon>
        <taxon>Multicrustacea</taxon>
        <taxon>Malacostraca</taxon>
        <taxon>Eumalacostraca</taxon>
        <taxon>Eucarida</taxon>
        <taxon>Decapoda</taxon>
        <taxon>Pleocyemata</taxon>
        <taxon>Astacidea</taxon>
        <taxon>Parastacoidea</taxon>
        <taxon>Parastacidae</taxon>
        <taxon>Cherax</taxon>
    </lineage>
</organism>
<protein>
    <recommendedName>
        <fullName evidence="6">E3 ubiquitin-protein ligase APD1-4 middle domain-containing protein</fullName>
    </recommendedName>
</protein>
<feature type="domain" description="E3 ubiquitin-protein ligase APD1-4 middle" evidence="3">
    <location>
        <begin position="471"/>
        <end position="575"/>
    </location>
</feature>
<evidence type="ECO:0000313" key="4">
    <source>
        <dbReference type="EMBL" id="KAK8746816.1"/>
    </source>
</evidence>
<gene>
    <name evidence="4" type="ORF">OTU49_016831</name>
</gene>
<comment type="caution">
    <text evidence="4">The sequence shown here is derived from an EMBL/GenBank/DDBJ whole genome shotgun (WGS) entry which is preliminary data.</text>
</comment>
<dbReference type="Pfam" id="PF16040">
    <property type="entry name" value="APD1-4_N"/>
    <property type="match status" value="1"/>
</dbReference>
<accession>A0AAW0XQK9</accession>
<keyword evidence="1" id="KW-1133">Transmembrane helix</keyword>
<proteinExistence type="predicted"/>
<sequence>MAEEGSVVYRAQENRSHWMSTYSFLNENSFTLLRSDNQKLLQGPRRVVRLCMCAVLLPTILITIPLYVRLVLYPPGHYPMMPTDQRLLSRHVSGVWCQAQTTRMNGSYNAYVSPRVPSTSVNRSTHCMLHSTLLQDDIKEYWGFHLLKGSKVTISACASTVGAQLMILRGVENLRRCAWIGEEDSEEEVVIQDVEDPAGDSDPELHSSLNDQQLVGVSEDQSLGNQDGEHYPGLTEVLNELQRAAGGALDTELQTNETDMPIFIDQSEERRKNLRKLLRQAVKMSKSKKEILQILHLVGRDGKRQLPKRIKYILGIKSEEVLPFSLTETSGALGSEERIPNKTGEAETLTKRNIRSVKENIEDYDGAFEIFDEGEDIATSKHSRNMMKPKPTKPTDSVEKMVGGQIFFPEGLKFERGMFNQTTKLDGSNEEEVSSFSSSEEALASCEGVIMTLPLVAYRSCNYRWIETNKVVYDIPVTGTYYFVFSSDNEISTNQLFFNLTIDRVVYDTSDSRQVCTNTTNCLIPLSFWSNEQTLVEVPEENTWDHSYMLDTKCDPRVPVYLTFLILAPLMILFCAFN</sequence>
<dbReference type="PANTHER" id="PTHR39077:SF1">
    <property type="entry name" value="E3 UBIQUITIN-PROTEIN LIGASE APD1-4 MIDDLE DOMAIN-CONTAINING PROTEIN"/>
    <property type="match status" value="1"/>
</dbReference>
<dbReference type="InterPro" id="IPR032010">
    <property type="entry name" value="APD1-4_M"/>
</dbReference>
<feature type="domain" description="E3 ubiquitin-protein ligase APD1-4 N-terminal" evidence="2">
    <location>
        <begin position="108"/>
        <end position="174"/>
    </location>
</feature>
<dbReference type="Pfam" id="PF16041">
    <property type="entry name" value="APD1-4_M"/>
    <property type="match status" value="1"/>
</dbReference>
<dbReference type="Proteomes" id="UP001445076">
    <property type="component" value="Unassembled WGS sequence"/>
</dbReference>
<reference evidence="4 5" key="1">
    <citation type="journal article" date="2024" name="BMC Genomics">
        <title>Genome assembly of redclaw crayfish (Cherax quadricarinatus) provides insights into its immune adaptation and hypoxia tolerance.</title>
        <authorList>
            <person name="Liu Z."/>
            <person name="Zheng J."/>
            <person name="Li H."/>
            <person name="Fang K."/>
            <person name="Wang S."/>
            <person name="He J."/>
            <person name="Zhou D."/>
            <person name="Weng S."/>
            <person name="Chi M."/>
            <person name="Gu Z."/>
            <person name="He J."/>
            <person name="Li F."/>
            <person name="Wang M."/>
        </authorList>
    </citation>
    <scope>NUCLEOTIDE SEQUENCE [LARGE SCALE GENOMIC DNA]</scope>
    <source>
        <strain evidence="4">ZL_2023a</strain>
    </source>
</reference>
<dbReference type="PANTHER" id="PTHR39077">
    <property type="entry name" value="DUF4793 DOMAIN-CONTAINING PROTEIN"/>
    <property type="match status" value="1"/>
</dbReference>
<evidence type="ECO:0000259" key="2">
    <source>
        <dbReference type="Pfam" id="PF16040"/>
    </source>
</evidence>
<evidence type="ECO:0000259" key="3">
    <source>
        <dbReference type="Pfam" id="PF16041"/>
    </source>
</evidence>
<feature type="transmembrane region" description="Helical" evidence="1">
    <location>
        <begin position="47"/>
        <end position="68"/>
    </location>
</feature>
<name>A0AAW0XQK9_CHEQU</name>
<keyword evidence="5" id="KW-1185">Reference proteome</keyword>
<evidence type="ECO:0008006" key="6">
    <source>
        <dbReference type="Google" id="ProtNLM"/>
    </source>
</evidence>
<dbReference type="EMBL" id="JARKIK010000016">
    <property type="protein sequence ID" value="KAK8746816.1"/>
    <property type="molecule type" value="Genomic_DNA"/>
</dbReference>
<dbReference type="AlphaFoldDB" id="A0AAW0XQK9"/>
<evidence type="ECO:0000313" key="5">
    <source>
        <dbReference type="Proteomes" id="UP001445076"/>
    </source>
</evidence>
<keyword evidence="1" id="KW-0472">Membrane</keyword>
<feature type="transmembrane region" description="Helical" evidence="1">
    <location>
        <begin position="558"/>
        <end position="577"/>
    </location>
</feature>
<evidence type="ECO:0000256" key="1">
    <source>
        <dbReference type="SAM" id="Phobius"/>
    </source>
</evidence>
<dbReference type="InterPro" id="IPR032008">
    <property type="entry name" value="APD1-4_N"/>
</dbReference>